<feature type="region of interest" description="Disordered" evidence="1">
    <location>
        <begin position="58"/>
        <end position="79"/>
    </location>
</feature>
<comment type="caution">
    <text evidence="3">The sequence shown here is derived from an EMBL/GenBank/DDBJ whole genome shotgun (WGS) entry which is preliminary data.</text>
</comment>
<dbReference type="Pfam" id="PF03009">
    <property type="entry name" value="GDPD"/>
    <property type="match status" value="1"/>
</dbReference>
<dbReference type="CDD" id="cd08570">
    <property type="entry name" value="GDPD_YPL206cp_fungi"/>
    <property type="match status" value="1"/>
</dbReference>
<dbReference type="HOGENOM" id="CLU_508174_0_0_1"/>
<dbReference type="SUPFAM" id="SSF51695">
    <property type="entry name" value="PLC-like phosphodiesterases"/>
    <property type="match status" value="1"/>
</dbReference>
<dbReference type="Gene3D" id="3.20.20.190">
    <property type="entry name" value="Phosphatidylinositol (PI) phosphodiesterase"/>
    <property type="match status" value="1"/>
</dbReference>
<keyword evidence="4" id="KW-1185">Reference proteome</keyword>
<dbReference type="EMBL" id="AWNI01000008">
    <property type="protein sequence ID" value="ETS63270.1"/>
    <property type="molecule type" value="Genomic_DNA"/>
</dbReference>
<protein>
    <recommendedName>
        <fullName evidence="2">GP-PDE domain-containing protein</fullName>
    </recommendedName>
</protein>
<dbReference type="AlphaFoldDB" id="W3VP74"/>
<evidence type="ECO:0000259" key="2">
    <source>
        <dbReference type="PROSITE" id="PS51704"/>
    </source>
</evidence>
<organism evidence="3 4">
    <name type="scientific">Moesziomyces aphidis</name>
    <name type="common">Pseudozyma aphidis</name>
    <dbReference type="NCBI Taxonomy" id="84754"/>
    <lineage>
        <taxon>Eukaryota</taxon>
        <taxon>Fungi</taxon>
        <taxon>Dikarya</taxon>
        <taxon>Basidiomycota</taxon>
        <taxon>Ustilaginomycotina</taxon>
        <taxon>Ustilaginomycetes</taxon>
        <taxon>Ustilaginales</taxon>
        <taxon>Ustilaginaceae</taxon>
        <taxon>Moesziomyces</taxon>
    </lineage>
</organism>
<feature type="domain" description="GP-PDE" evidence="2">
    <location>
        <begin position="202"/>
        <end position="445"/>
    </location>
</feature>
<accession>W3VP74</accession>
<reference evidence="3 4" key="1">
    <citation type="journal article" date="2014" name="Genome Announc.">
        <title>Genome sequence of the basidiomycetous fungus Pseudozyma aphidis DSM70725, an efficient producer of biosurfactant mannosylerythritol lipids.</title>
        <authorList>
            <person name="Lorenz S."/>
            <person name="Guenther M."/>
            <person name="Grumaz C."/>
            <person name="Rupp S."/>
            <person name="Zibek S."/>
            <person name="Sohn K."/>
        </authorList>
    </citation>
    <scope>NUCLEOTIDE SEQUENCE [LARGE SCALE GENOMIC DNA]</scope>
    <source>
        <strain evidence="4">ATCC 32657 / CBS 517.83 / DSM 70725 / JCM 10318 / NBRC 10182 / NRRL Y-7954 / St-0401</strain>
    </source>
</reference>
<sequence>MLNPIGVVQNFPSQARTVLLNCSRSTNAGAGAGCRRHAAICSPSRSDRQVVQRINTRTRRQGHRITGGTPRPQAVPTQSGTLSLNEHKETSLASPWRWMIFLVHLSLAGAEVGIKACTTVGLGFGRPLCLASRDRFASHAGSSQRVAPIAILVLIAASVYLVYRHLRPLASFSGSSPWLRITTDNMRPITRSARMNVSPDMPECWGHRGASATFPENTIASFEKAILDGSEGLETDVHITTDNVIVMFHDPTLERTTNGKGLIYERPYYGEDGIEQLRTLKQPAQQIPTFQQVCDLLMRPDCKHVKLNLDIKPDNNPDRLFPLMRSVIESYPNFDTDLAPRLILGLWHPKFLESALQNVPSMKRIHIGASPRAARRYFWNDCTGFSMYFACLVGAEGQAFIADAQEAGKDIYVWTVNRKDEMIEATRWGVKAVLTDKTALFQDVRKDMSQDFASTRQLEVGMFFRWATWRYYTLPQIVMQNIWLANIEKRAGSPFRKVVKGGAPAATSTLPVTAEKAPTPAVVAAPQPSIAVNAAA</sequence>
<dbReference type="GO" id="GO:0006629">
    <property type="term" value="P:lipid metabolic process"/>
    <property type="evidence" value="ECO:0007669"/>
    <property type="project" value="InterPro"/>
</dbReference>
<dbReference type="Proteomes" id="UP000019462">
    <property type="component" value="Unassembled WGS sequence"/>
</dbReference>
<evidence type="ECO:0000313" key="3">
    <source>
        <dbReference type="EMBL" id="ETS63270.1"/>
    </source>
</evidence>
<evidence type="ECO:0000256" key="1">
    <source>
        <dbReference type="SAM" id="MobiDB-lite"/>
    </source>
</evidence>
<gene>
    <name evidence="3" type="ORF">PaG_01546</name>
</gene>
<dbReference type="PROSITE" id="PS51704">
    <property type="entry name" value="GP_PDE"/>
    <property type="match status" value="1"/>
</dbReference>
<evidence type="ECO:0000313" key="4">
    <source>
        <dbReference type="Proteomes" id="UP000019462"/>
    </source>
</evidence>
<dbReference type="InterPro" id="IPR017946">
    <property type="entry name" value="PLC-like_Pdiesterase_TIM-brl"/>
</dbReference>
<dbReference type="GO" id="GO:0008081">
    <property type="term" value="F:phosphoric diester hydrolase activity"/>
    <property type="evidence" value="ECO:0007669"/>
    <property type="project" value="InterPro"/>
</dbReference>
<dbReference type="PANTHER" id="PTHR43805">
    <property type="entry name" value="GLYCEROPHOSPHORYL DIESTER PHOSPHODIESTERASE"/>
    <property type="match status" value="1"/>
</dbReference>
<name>W3VP74_MOEAP</name>
<dbReference type="OrthoDB" id="1058301at2759"/>
<proteinExistence type="predicted"/>
<dbReference type="InterPro" id="IPR030395">
    <property type="entry name" value="GP_PDE_dom"/>
</dbReference>
<dbReference type="PANTHER" id="PTHR43805:SF1">
    <property type="entry name" value="GP-PDE DOMAIN-CONTAINING PROTEIN"/>
    <property type="match status" value="1"/>
</dbReference>